<gene>
    <name evidence="4" type="ORF">NCTC10168_00239</name>
</gene>
<evidence type="ECO:0000313" key="5">
    <source>
        <dbReference type="Proteomes" id="UP000290243"/>
    </source>
</evidence>
<dbReference type="CDD" id="cd10283">
    <property type="entry name" value="MnuA_DNase1-like"/>
    <property type="match status" value="1"/>
</dbReference>
<reference evidence="4 5" key="1">
    <citation type="submission" date="2019-01" db="EMBL/GenBank/DDBJ databases">
        <authorList>
            <consortium name="Pathogen Informatics"/>
        </authorList>
    </citation>
    <scope>NUCLEOTIDE SEQUENCE [LARGE SCALE GENOMIC DNA]</scope>
    <source>
        <strain evidence="4 5">NCTC10168</strain>
    </source>
</reference>
<feature type="compositionally biased region" description="Basic and acidic residues" evidence="1">
    <location>
        <begin position="193"/>
        <end position="203"/>
    </location>
</feature>
<dbReference type="EMBL" id="LR215037">
    <property type="protein sequence ID" value="VEU75321.1"/>
    <property type="molecule type" value="Genomic_DNA"/>
</dbReference>
<dbReference type="KEGG" id="mmau:NCTC10168_00239"/>
<feature type="region of interest" description="Disordered" evidence="1">
    <location>
        <begin position="34"/>
        <end position="72"/>
    </location>
</feature>
<dbReference type="AlphaFoldDB" id="A0A449B3Z3"/>
<organism evidence="4 5">
    <name type="scientific">Mycoplasmopsis maculosa</name>
    <dbReference type="NCBI Taxonomy" id="114885"/>
    <lineage>
        <taxon>Bacteria</taxon>
        <taxon>Bacillati</taxon>
        <taxon>Mycoplasmatota</taxon>
        <taxon>Mycoplasmoidales</taxon>
        <taxon>Metamycoplasmataceae</taxon>
        <taxon>Mycoplasmopsis</taxon>
    </lineage>
</organism>
<dbReference type="InterPro" id="IPR036691">
    <property type="entry name" value="Endo/exonu/phosph_ase_sf"/>
</dbReference>
<protein>
    <recommendedName>
        <fullName evidence="3">Lipoprotein-associated type-17 domain-containing protein</fullName>
    </recommendedName>
</protein>
<accession>A0A449B3Z3</accession>
<feature type="region of interest" description="Disordered" evidence="1">
    <location>
        <begin position="185"/>
        <end position="219"/>
    </location>
</feature>
<proteinExistence type="predicted"/>
<feature type="chain" id="PRO_5019139701" description="Lipoprotein-associated type-17 domain-containing protein" evidence="2">
    <location>
        <begin position="30"/>
        <end position="552"/>
    </location>
</feature>
<dbReference type="PANTHER" id="PTHR11371">
    <property type="entry name" value="DEOXYRIBONUCLEASE"/>
    <property type="match status" value="1"/>
</dbReference>
<feature type="domain" description="Lipoprotein-associated type-17" evidence="3">
    <location>
        <begin position="101"/>
        <end position="178"/>
    </location>
</feature>
<feature type="compositionally biased region" description="Polar residues" evidence="1">
    <location>
        <begin position="205"/>
        <end position="219"/>
    </location>
</feature>
<dbReference type="Pfam" id="PF04200">
    <property type="entry name" value="Lipoprotein_17"/>
    <property type="match status" value="1"/>
</dbReference>
<dbReference type="Gene3D" id="3.60.10.10">
    <property type="entry name" value="Endonuclease/exonuclease/phosphatase"/>
    <property type="match status" value="1"/>
</dbReference>
<evidence type="ECO:0000259" key="3">
    <source>
        <dbReference type="Pfam" id="PF04200"/>
    </source>
</evidence>
<feature type="signal peptide" evidence="2">
    <location>
        <begin position="1"/>
        <end position="29"/>
    </location>
</feature>
<dbReference type="PANTHER" id="PTHR11371:SF31">
    <property type="entry name" value="EXTRACELLULAR NUCLEASE"/>
    <property type="match status" value="1"/>
</dbReference>
<keyword evidence="5" id="KW-1185">Reference proteome</keyword>
<dbReference type="PROSITE" id="PS51257">
    <property type="entry name" value="PROKAR_LIPOPROTEIN"/>
    <property type="match status" value="1"/>
</dbReference>
<name>A0A449B3Z3_9BACT</name>
<evidence type="ECO:0000256" key="2">
    <source>
        <dbReference type="SAM" id="SignalP"/>
    </source>
</evidence>
<dbReference type="InterPro" id="IPR007326">
    <property type="entry name" value="Lipoprotein-assoc_dom"/>
</dbReference>
<evidence type="ECO:0000313" key="4">
    <source>
        <dbReference type="EMBL" id="VEU75321.1"/>
    </source>
</evidence>
<dbReference type="SUPFAM" id="SSF56219">
    <property type="entry name" value="DNase I-like"/>
    <property type="match status" value="1"/>
</dbReference>
<sequence>MKKNKNILHLLKKTSILTGVLSLPIFLSASCTNNEEKPKSKVNEGNTSSSKSNENVGNHSTPSIIKIDDINDRHEENNEEIEGITIDEWIRNTIIPNTTVSLSKKIIDNKKALLPSSIDEKNFRIKIKDVTNADLKLNGIHRSKKVIYNDKNGSIIVKVIYTIDEDNYEKDFLFEGFKINKKASSNNELENSNSEKPKPDKPNKPSRSNNETNDISESVSSNAERIRLASWNVLNFGDGTLKNDFKVETLSSIIDKQGYDVVGLMELDDESAAPAIANWLNKKQKNANWKVVQSDRKLTNSNKNSAEYAAFIYKSNLLEISGFKNSNEQWLAYDDTGWVNYEGSKEKYRGYSRPPFGVKFKTKTKIKNDFTFVVSHLDSPGAAKDEEKSKLLKYAQGAQESNEAANLHNVMNWFDKKDGQNDDLFFMGDTNIKFKNSDKAFENLNINGYKTIFDERKEFFSSLNTKNGYANPYDKLFAKTNLIVTNPKVYALDRVTTDGTLKHLNISNLSQFVEWAKRTTGKSYSSQWAAIRSISDHNPISVDIILNSNDTN</sequence>
<evidence type="ECO:0000256" key="1">
    <source>
        <dbReference type="SAM" id="MobiDB-lite"/>
    </source>
</evidence>
<dbReference type="NCBIfam" id="NF045851">
    <property type="entry name" value="mem_nucl_MnuA"/>
    <property type="match status" value="1"/>
</dbReference>
<dbReference type="RefSeq" id="WP_129646335.1">
    <property type="nucleotide sequence ID" value="NZ_LR215037.1"/>
</dbReference>
<dbReference type="OrthoDB" id="403989at2"/>
<dbReference type="Proteomes" id="UP000290243">
    <property type="component" value="Chromosome"/>
</dbReference>
<feature type="compositionally biased region" description="Polar residues" evidence="1">
    <location>
        <begin position="43"/>
        <end position="63"/>
    </location>
</feature>
<keyword evidence="2" id="KW-0732">Signal</keyword>